<evidence type="ECO:0000256" key="2">
    <source>
        <dbReference type="SAM" id="MobiDB-lite"/>
    </source>
</evidence>
<dbReference type="InterPro" id="IPR023796">
    <property type="entry name" value="Serpin_dom"/>
</dbReference>
<accession>A0ABP9FCK9</accession>
<protein>
    <submittedName>
        <fullName evidence="5">Serpin family protein</fullName>
    </submittedName>
</protein>
<dbReference type="SUPFAM" id="SSF56574">
    <property type="entry name" value="Serpins"/>
    <property type="match status" value="1"/>
</dbReference>
<dbReference type="SMART" id="SM00093">
    <property type="entry name" value="SERPIN"/>
    <property type="match status" value="1"/>
</dbReference>
<dbReference type="Proteomes" id="UP001501521">
    <property type="component" value="Unassembled WGS sequence"/>
</dbReference>
<keyword evidence="3" id="KW-0472">Membrane</keyword>
<sequence length="471" mass="49214">MNDDDIRDALNRAAPHPTVPAGLLRGALRRRRRTRGLVAAGALALAGALIVPLALNLGNGAGPVAEPASAPVTDAVAEVAESAQPPVEEAAPEAEATPEAASGEGSVTVSPEFAATRSLELGWDVIQAADGPNRVVSPSSLVMSLVQAAEGAEGASLASIDDTLGLTGDSRAASFAALREQLLPYDSLPASVDADDPPETPVVHQASRVLAIDSELKQPFLERIALFYDAQAESTTFDDAKANLDAWATKHTAGLIEQSAIEPKPDFVAVLQDALLFAAAWRDEFRYEQPISFITPAGPKTVEGVSDVLPVAYAEGERWTAVRLPYDDNLAADVILPTAGVAPESLTVEELEAARAALDAAAPAPIGVTMPTLELTAKTDLLNALPQLDLSNLNGIFDGGFAGQWVQQTKLIVTAQGTVGAALTEMAVFTSSGGSAEREFIVDRPYVFRVSDIRTGWPLFVAAISDPSEES</sequence>
<dbReference type="PANTHER" id="PTHR11461">
    <property type="entry name" value="SERINE PROTEASE INHIBITOR, SERPIN"/>
    <property type="match status" value="1"/>
</dbReference>
<dbReference type="Pfam" id="PF00079">
    <property type="entry name" value="Serpin"/>
    <property type="match status" value="1"/>
</dbReference>
<comment type="similarity">
    <text evidence="1">Belongs to the serpin family.</text>
</comment>
<dbReference type="InterPro" id="IPR000215">
    <property type="entry name" value="Serpin_fam"/>
</dbReference>
<dbReference type="InterPro" id="IPR036186">
    <property type="entry name" value="Serpin_sf"/>
</dbReference>
<reference evidence="6" key="1">
    <citation type="journal article" date="2019" name="Int. J. Syst. Evol. Microbiol.">
        <title>The Global Catalogue of Microorganisms (GCM) 10K type strain sequencing project: providing services to taxonomists for standard genome sequencing and annotation.</title>
        <authorList>
            <consortium name="The Broad Institute Genomics Platform"/>
            <consortium name="The Broad Institute Genome Sequencing Center for Infectious Disease"/>
            <person name="Wu L."/>
            <person name="Ma J."/>
        </authorList>
    </citation>
    <scope>NUCLEOTIDE SEQUENCE [LARGE SCALE GENOMIC DNA]</scope>
    <source>
        <strain evidence="6">JCM 19125</strain>
    </source>
</reference>
<organism evidence="5 6">
    <name type="scientific">Tessaracoccus lubricantis</name>
    <dbReference type="NCBI Taxonomy" id="545543"/>
    <lineage>
        <taxon>Bacteria</taxon>
        <taxon>Bacillati</taxon>
        <taxon>Actinomycetota</taxon>
        <taxon>Actinomycetes</taxon>
        <taxon>Propionibacteriales</taxon>
        <taxon>Propionibacteriaceae</taxon>
        <taxon>Tessaracoccus</taxon>
    </lineage>
</organism>
<gene>
    <name evidence="5" type="ORF">GCM10025789_07740</name>
</gene>
<keyword evidence="6" id="KW-1185">Reference proteome</keyword>
<name>A0ABP9FCK9_9ACTN</name>
<dbReference type="RefSeq" id="WP_345579254.1">
    <property type="nucleotide sequence ID" value="NZ_BAABLV010000013.1"/>
</dbReference>
<dbReference type="PANTHER" id="PTHR11461:SF211">
    <property type="entry name" value="GH10112P-RELATED"/>
    <property type="match status" value="1"/>
</dbReference>
<feature type="transmembrane region" description="Helical" evidence="3">
    <location>
        <begin position="37"/>
        <end position="55"/>
    </location>
</feature>
<feature type="region of interest" description="Disordered" evidence="2">
    <location>
        <begin position="80"/>
        <end position="107"/>
    </location>
</feature>
<comment type="caution">
    <text evidence="5">The sequence shown here is derived from an EMBL/GenBank/DDBJ whole genome shotgun (WGS) entry which is preliminary data.</text>
</comment>
<dbReference type="Gene3D" id="3.30.497.10">
    <property type="entry name" value="Antithrombin, subunit I, domain 2"/>
    <property type="match status" value="1"/>
</dbReference>
<keyword evidence="3" id="KW-1133">Transmembrane helix</keyword>
<dbReference type="InterPro" id="IPR042185">
    <property type="entry name" value="Serpin_sf_2"/>
</dbReference>
<proteinExistence type="inferred from homology"/>
<evidence type="ECO:0000313" key="5">
    <source>
        <dbReference type="EMBL" id="GAA4893070.1"/>
    </source>
</evidence>
<dbReference type="InterPro" id="IPR042178">
    <property type="entry name" value="Serpin_sf_1"/>
</dbReference>
<feature type="compositionally biased region" description="Low complexity" evidence="2">
    <location>
        <begin position="80"/>
        <end position="101"/>
    </location>
</feature>
<evidence type="ECO:0000256" key="1">
    <source>
        <dbReference type="RuleBase" id="RU000411"/>
    </source>
</evidence>
<dbReference type="Gene3D" id="2.30.39.10">
    <property type="entry name" value="Alpha-1-antitrypsin, domain 1"/>
    <property type="match status" value="1"/>
</dbReference>
<evidence type="ECO:0000256" key="3">
    <source>
        <dbReference type="SAM" id="Phobius"/>
    </source>
</evidence>
<evidence type="ECO:0000259" key="4">
    <source>
        <dbReference type="SMART" id="SM00093"/>
    </source>
</evidence>
<feature type="domain" description="Serpin" evidence="4">
    <location>
        <begin position="119"/>
        <end position="467"/>
    </location>
</feature>
<dbReference type="EMBL" id="BAABLV010000013">
    <property type="protein sequence ID" value="GAA4893070.1"/>
    <property type="molecule type" value="Genomic_DNA"/>
</dbReference>
<keyword evidence="3" id="KW-0812">Transmembrane</keyword>
<evidence type="ECO:0000313" key="6">
    <source>
        <dbReference type="Proteomes" id="UP001501521"/>
    </source>
</evidence>